<comment type="caution">
    <text evidence="2">The sequence shown here is derived from an EMBL/GenBank/DDBJ whole genome shotgun (WGS) entry which is preliminary data.</text>
</comment>
<gene>
    <name evidence="2" type="ORF">Q7X28_19695</name>
</gene>
<accession>A0AA90SSS6</accession>
<feature type="domain" description="N-acetyltransferase" evidence="1">
    <location>
        <begin position="23"/>
        <end position="169"/>
    </location>
</feature>
<dbReference type="RefSeq" id="WP_305112592.1">
    <property type="nucleotide sequence ID" value="NZ_JAUTIX010000008.1"/>
</dbReference>
<evidence type="ECO:0000259" key="1">
    <source>
        <dbReference type="Pfam" id="PF13302"/>
    </source>
</evidence>
<sequence>MRSTLGSRLPSVADGAAGDEYLVRPARLLDYRSWRATRMANERRLAPAFGSPDRLWSALNTRSAWLERFGPVPGLSRRGRSLTYVVVARDPRGHERIVGEVGIRGVDPVTASGEISVWATDLPDAVMPWATASLVAAAFASEHRLDRVVAPVARNNPGPCRMFEAVGMERRAVRRSLREYDGAPRDHDIWVIENTPATRAALHDLAADSAPGACSGD</sequence>
<dbReference type="Gene3D" id="3.40.630.30">
    <property type="match status" value="1"/>
</dbReference>
<dbReference type="Pfam" id="PF13302">
    <property type="entry name" value="Acetyltransf_3"/>
    <property type="match status" value="1"/>
</dbReference>
<dbReference type="Proteomes" id="UP001178281">
    <property type="component" value="Unassembled WGS sequence"/>
</dbReference>
<dbReference type="AlphaFoldDB" id="A0AA90SSS6"/>
<name>A0AA90SSS6_9ACTN</name>
<keyword evidence="3" id="KW-1185">Reference proteome</keyword>
<dbReference type="EC" id="2.-.-.-" evidence="2"/>
<dbReference type="InterPro" id="IPR000182">
    <property type="entry name" value="GNAT_dom"/>
</dbReference>
<keyword evidence="2" id="KW-0808">Transferase</keyword>
<dbReference type="EMBL" id="JAUTIX010000008">
    <property type="protein sequence ID" value="MDP0400146.1"/>
    <property type="molecule type" value="Genomic_DNA"/>
</dbReference>
<evidence type="ECO:0000313" key="2">
    <source>
        <dbReference type="EMBL" id="MDP0400146.1"/>
    </source>
</evidence>
<evidence type="ECO:0000313" key="3">
    <source>
        <dbReference type="Proteomes" id="UP001178281"/>
    </source>
</evidence>
<dbReference type="SUPFAM" id="SSF55729">
    <property type="entry name" value="Acyl-CoA N-acyltransferases (Nat)"/>
    <property type="match status" value="1"/>
</dbReference>
<organism evidence="2 3">
    <name type="scientific">Tsukamurella strandjordii</name>
    <dbReference type="NCBI Taxonomy" id="147577"/>
    <lineage>
        <taxon>Bacteria</taxon>
        <taxon>Bacillati</taxon>
        <taxon>Actinomycetota</taxon>
        <taxon>Actinomycetes</taxon>
        <taxon>Mycobacteriales</taxon>
        <taxon>Tsukamurellaceae</taxon>
        <taxon>Tsukamurella</taxon>
    </lineage>
</organism>
<dbReference type="InterPro" id="IPR016181">
    <property type="entry name" value="Acyl_CoA_acyltransferase"/>
</dbReference>
<protein>
    <submittedName>
        <fullName evidence="2">GNAT family protein</fullName>
        <ecNumber evidence="2">2.-.-.-</ecNumber>
    </submittedName>
</protein>
<proteinExistence type="predicted"/>
<reference evidence="2" key="1">
    <citation type="submission" date="2023-08" db="EMBL/GenBank/DDBJ databases">
        <title>The draft genome of Tsukamurella strandjordii strain 050030.</title>
        <authorList>
            <person name="Zhao F."/>
            <person name="Feng Y."/>
            <person name="Zong Z."/>
        </authorList>
    </citation>
    <scope>NUCLEOTIDE SEQUENCE</scope>
    <source>
        <strain evidence="2">050030</strain>
    </source>
</reference>
<dbReference type="GO" id="GO:0016747">
    <property type="term" value="F:acyltransferase activity, transferring groups other than amino-acyl groups"/>
    <property type="evidence" value="ECO:0007669"/>
    <property type="project" value="InterPro"/>
</dbReference>